<gene>
    <name evidence="1" type="ORF">G6045_09830</name>
</gene>
<comment type="caution">
    <text evidence="1">The sequence shown here is derived from an EMBL/GenBank/DDBJ whole genome shotgun (WGS) entry which is preliminary data.</text>
</comment>
<keyword evidence="2" id="KW-1185">Reference proteome</keyword>
<dbReference type="EMBL" id="JAAKZW010000024">
    <property type="protein sequence ID" value="NGO75970.1"/>
    <property type="molecule type" value="Genomic_DNA"/>
</dbReference>
<dbReference type="PANTHER" id="PTHR38009:SF1">
    <property type="entry name" value="CONSERVED HYPOTHETICAL PHAGE TAIL PROTEIN"/>
    <property type="match status" value="1"/>
</dbReference>
<dbReference type="Pfam" id="PF06841">
    <property type="entry name" value="Phage_T4_gp19"/>
    <property type="match status" value="1"/>
</dbReference>
<dbReference type="RefSeq" id="WP_165331481.1">
    <property type="nucleotide sequence ID" value="NZ_JAAKZW010000024.1"/>
</dbReference>
<protein>
    <recommendedName>
        <fullName evidence="3">Phage tail protein</fullName>
    </recommendedName>
</protein>
<name>A0A6G4XGJ8_9ACTN</name>
<evidence type="ECO:0000313" key="1">
    <source>
        <dbReference type="EMBL" id="NGO75970.1"/>
    </source>
</evidence>
<evidence type="ECO:0008006" key="3">
    <source>
        <dbReference type="Google" id="ProtNLM"/>
    </source>
</evidence>
<dbReference type="GO" id="GO:0005198">
    <property type="term" value="F:structural molecule activity"/>
    <property type="evidence" value="ECO:0007669"/>
    <property type="project" value="InterPro"/>
</dbReference>
<dbReference type="InterPro" id="IPR011747">
    <property type="entry name" value="CHP02241"/>
</dbReference>
<dbReference type="PANTHER" id="PTHR38009">
    <property type="entry name" value="CONSERVED HYPOTHETICAL PHAGE TAIL PROTEIN"/>
    <property type="match status" value="1"/>
</dbReference>
<sequence length="137" mass="14424">MGAFDGALTASRFTLTIDGVEVASFGQLSELSSAEAVLDATGKPVVGSPRPRVVLLRGWSASLELWSWHQAAISGSPVGRKGCTLTAYGADGKAVAKYWLEKAWPVRLSMSAVPGTSTQQLAETLTLSCDVMQRLAP</sequence>
<reference evidence="1 2" key="1">
    <citation type="submission" date="2020-02" db="EMBL/GenBank/DDBJ databases">
        <title>Whole-genome analyses of novel actinobacteria.</title>
        <authorList>
            <person name="Sahin N."/>
            <person name="Tokatli A."/>
        </authorList>
    </citation>
    <scope>NUCLEOTIDE SEQUENCE [LARGE SCALE GENOMIC DNA]</scope>
    <source>
        <strain evidence="1 2">YC504</strain>
    </source>
</reference>
<dbReference type="Proteomes" id="UP000481109">
    <property type="component" value="Unassembled WGS sequence"/>
</dbReference>
<evidence type="ECO:0000313" key="2">
    <source>
        <dbReference type="Proteomes" id="UP000481109"/>
    </source>
</evidence>
<dbReference type="AlphaFoldDB" id="A0A6G4XGJ8"/>
<dbReference type="InterPro" id="IPR010667">
    <property type="entry name" value="Phage_T4_Gp19"/>
</dbReference>
<proteinExistence type="predicted"/>
<organism evidence="1 2">
    <name type="scientific">Streptomyces mesophilus</name>
    <dbReference type="NCBI Taxonomy" id="1775132"/>
    <lineage>
        <taxon>Bacteria</taxon>
        <taxon>Bacillati</taxon>
        <taxon>Actinomycetota</taxon>
        <taxon>Actinomycetes</taxon>
        <taxon>Kitasatosporales</taxon>
        <taxon>Streptomycetaceae</taxon>
        <taxon>Streptomyces</taxon>
    </lineage>
</organism>
<accession>A0A6G4XGJ8</accession>